<dbReference type="OrthoDB" id="952271at2759"/>
<dbReference type="GO" id="GO:0051603">
    <property type="term" value="P:proteolysis involved in protein catabolic process"/>
    <property type="evidence" value="ECO:0007669"/>
    <property type="project" value="TreeGrafter"/>
</dbReference>
<dbReference type="PANTHER" id="PTHR43690">
    <property type="entry name" value="NARDILYSIN"/>
    <property type="match status" value="1"/>
</dbReference>
<dbReference type="InterPro" id="IPR050626">
    <property type="entry name" value="Peptidase_M16"/>
</dbReference>
<dbReference type="InterPro" id="IPR001431">
    <property type="entry name" value="Pept_M16_Zn_BS"/>
</dbReference>
<feature type="domain" description="Peptidase M16 C-terminal" evidence="10">
    <location>
        <begin position="216"/>
        <end position="390"/>
    </location>
</feature>
<dbReference type="InterPro" id="IPR011765">
    <property type="entry name" value="Pept_M16_N"/>
</dbReference>
<dbReference type="InterPro" id="IPR054734">
    <property type="entry name" value="PqqF-like_C_4"/>
</dbReference>
<dbReference type="HOGENOM" id="CLU_004639_1_1_1"/>
<dbReference type="InterPro" id="IPR032632">
    <property type="entry name" value="Peptidase_M16_M"/>
</dbReference>
<keyword evidence="4" id="KW-0479">Metal-binding</keyword>
<keyword evidence="14" id="KW-1185">Reference proteome</keyword>
<gene>
    <name evidence="13" type="ORF">M422DRAFT_187437</name>
</gene>
<dbReference type="Pfam" id="PF16187">
    <property type="entry name" value="Peptidase_M16_M"/>
    <property type="match status" value="1"/>
</dbReference>
<evidence type="ECO:0000256" key="6">
    <source>
        <dbReference type="ARBA" id="ARBA00022833"/>
    </source>
</evidence>
<protein>
    <recommendedName>
        <fullName evidence="15">Insulysin</fullName>
    </recommendedName>
</protein>
<dbReference type="FunFam" id="3.30.830.10:FF:000012">
    <property type="entry name" value="Protease 3"/>
    <property type="match status" value="1"/>
</dbReference>
<dbReference type="InterPro" id="IPR007863">
    <property type="entry name" value="Peptidase_M16_C"/>
</dbReference>
<evidence type="ECO:0000313" key="14">
    <source>
        <dbReference type="Proteomes" id="UP000054279"/>
    </source>
</evidence>
<dbReference type="GO" id="GO:0005829">
    <property type="term" value="C:cytosol"/>
    <property type="evidence" value="ECO:0007669"/>
    <property type="project" value="TreeGrafter"/>
</dbReference>
<dbReference type="Proteomes" id="UP000054279">
    <property type="component" value="Unassembled WGS sequence"/>
</dbReference>
<dbReference type="FunFam" id="3.30.830.10:FF:000003">
    <property type="entry name" value="Insulin-degrading enzyme"/>
    <property type="match status" value="1"/>
</dbReference>
<evidence type="ECO:0000259" key="11">
    <source>
        <dbReference type="Pfam" id="PF16187"/>
    </source>
</evidence>
<evidence type="ECO:0000259" key="10">
    <source>
        <dbReference type="Pfam" id="PF05193"/>
    </source>
</evidence>
<dbReference type="EMBL" id="KN837267">
    <property type="protein sequence ID" value="KIJ30195.1"/>
    <property type="molecule type" value="Genomic_DNA"/>
</dbReference>
<keyword evidence="5" id="KW-0378">Hydrolase</keyword>
<dbReference type="PROSITE" id="PS00143">
    <property type="entry name" value="INSULINASE"/>
    <property type="match status" value="1"/>
</dbReference>
<dbReference type="Pfam" id="PF05193">
    <property type="entry name" value="Peptidase_M16_C"/>
    <property type="match status" value="1"/>
</dbReference>
<reference evidence="13 14" key="1">
    <citation type="submission" date="2014-06" db="EMBL/GenBank/DDBJ databases">
        <title>Evolutionary Origins and Diversification of the Mycorrhizal Mutualists.</title>
        <authorList>
            <consortium name="DOE Joint Genome Institute"/>
            <consortium name="Mycorrhizal Genomics Consortium"/>
            <person name="Kohler A."/>
            <person name="Kuo A."/>
            <person name="Nagy L.G."/>
            <person name="Floudas D."/>
            <person name="Copeland A."/>
            <person name="Barry K.W."/>
            <person name="Cichocki N."/>
            <person name="Veneault-Fourrey C."/>
            <person name="LaButti K."/>
            <person name="Lindquist E.A."/>
            <person name="Lipzen A."/>
            <person name="Lundell T."/>
            <person name="Morin E."/>
            <person name="Murat C."/>
            <person name="Riley R."/>
            <person name="Ohm R."/>
            <person name="Sun H."/>
            <person name="Tunlid A."/>
            <person name="Henrissat B."/>
            <person name="Grigoriev I.V."/>
            <person name="Hibbett D.S."/>
            <person name="Martin F."/>
        </authorList>
    </citation>
    <scope>NUCLEOTIDE SEQUENCE [LARGE SCALE GENOMIC DNA]</scope>
    <source>
        <strain evidence="13 14">SS14</strain>
    </source>
</reference>
<evidence type="ECO:0000313" key="13">
    <source>
        <dbReference type="EMBL" id="KIJ30195.1"/>
    </source>
</evidence>
<dbReference type="InterPro" id="IPR011249">
    <property type="entry name" value="Metalloenz_LuxS/M16"/>
</dbReference>
<accession>A0A0C9UYG8</accession>
<dbReference type="PANTHER" id="PTHR43690:SF18">
    <property type="entry name" value="INSULIN-DEGRADING ENZYME-RELATED"/>
    <property type="match status" value="1"/>
</dbReference>
<evidence type="ECO:0000256" key="4">
    <source>
        <dbReference type="ARBA" id="ARBA00022723"/>
    </source>
</evidence>
<dbReference type="GO" id="GO:0043171">
    <property type="term" value="P:peptide catabolic process"/>
    <property type="evidence" value="ECO:0007669"/>
    <property type="project" value="TreeGrafter"/>
</dbReference>
<comment type="cofactor">
    <cofactor evidence="1">
        <name>Zn(2+)</name>
        <dbReference type="ChEBI" id="CHEBI:29105"/>
    </cofactor>
</comment>
<evidence type="ECO:0000259" key="12">
    <source>
        <dbReference type="Pfam" id="PF22456"/>
    </source>
</evidence>
<sequence length="984" mass="112251">MNSDAWHTDPSGRYKLYDGPFHKPIQDNRQYRLLTLQNGLQAVIVHDDSAGKAAACLSVAAGFLQDPVDMPGLAHFCEHMLTKGSGLHPAENDFLSFLSSNGGARNASTGPNYTNYWFSISPGLLKETLPRLGAFFSEPLFTASVTSREINAVDSENKRNLQNDTRRLWLLHNSLSKPGHPWTKFSTGNIESLTETAKRLDKEGRLPPAEDVEGDEWWRENYCAGRMTLAVIGKASLDELTESVVQYFSSIENRNLEPRPEIGDTPWDESHTGTVIFAKTIKDVYSYSLSFLIPYQRPHYLSKPTKFLSHFIGHQGPGSLYTYLKQKGWIVSLNAAAQAWNRGIQKFEISGTLTEDGYANYHNIILSFYNYISLLKSSVFAPYHFEDVKAMTELSFRFRENSQPQAYVSWLASELSQGYPPDLLLKGSLLVSEWDESAFRQLLDCFTPDKGRLMLMAKDHPTIHPEGGWKIERWYKTSYHVQKLDPELIKQAWQPNTNPDLYLPKANPYLPDNVEVHQIDPAKAPTLIDETDRSRLWHKLDDQFWVPRAHVKIDIRSPMAYITPRHSVLTRLLANIIEDALTEMTYDAQLSGLGFAVNTFSQAFTISVSGYNDKLHLLLRAIVEKIRDMPIDPKRLAIVKEELERVWHNLSLSQPTALADSRWLSLLTPEIWSPEEKLEELDAITEKDVTRHRTDLFHRTFTEMLVNGNMSSQEAKDLLNVVQTTLTPSSKAYDTYSERSFVLPEGSNFVFRETVTDPHEVNSSLLYYCQAGPVTDEKLRATVDLIVNVIREPSFTQLRTEEQLGYIVSSYRFDSVGLLGVGIEIQSTRDPVYLEERVENFLLDFRETIQEWTDEELETQKEGLIMKQLQKVKNLSEETSHFMNHIRSGYYDFTRHEKDAANIHNITLEELVNAYDAFLSPLSASRQKLSVHMYSQTLEPMELPEGVTLIEDETWFKASLSTTPSPLPVDPLLYTPHKVSKSKL</sequence>
<comment type="similarity">
    <text evidence="2 8">Belongs to the peptidase M16 family.</text>
</comment>
<evidence type="ECO:0000256" key="8">
    <source>
        <dbReference type="RuleBase" id="RU004447"/>
    </source>
</evidence>
<feature type="domain" description="Peptidase M16 N-terminal" evidence="9">
    <location>
        <begin position="43"/>
        <end position="178"/>
    </location>
</feature>
<dbReference type="Gene3D" id="3.30.830.10">
    <property type="entry name" value="Metalloenzyme, LuxS/M16 peptidase-like"/>
    <property type="match status" value="4"/>
</dbReference>
<dbReference type="GO" id="GO:0046872">
    <property type="term" value="F:metal ion binding"/>
    <property type="evidence" value="ECO:0007669"/>
    <property type="project" value="UniProtKB-KW"/>
</dbReference>
<keyword evidence="6" id="KW-0862">Zinc</keyword>
<keyword evidence="3" id="KW-0645">Protease</keyword>
<keyword evidence="7" id="KW-0482">Metalloprotease</keyword>
<feature type="domain" description="Coenzyme PQQ synthesis protein F-like C-terminal lobe" evidence="12">
    <location>
        <begin position="787"/>
        <end position="882"/>
    </location>
</feature>
<dbReference type="GO" id="GO:0004222">
    <property type="term" value="F:metalloendopeptidase activity"/>
    <property type="evidence" value="ECO:0007669"/>
    <property type="project" value="InterPro"/>
</dbReference>
<dbReference type="Pfam" id="PF22456">
    <property type="entry name" value="PqqF-like_C_4"/>
    <property type="match status" value="1"/>
</dbReference>
<name>A0A0C9UYG8_SPHS4</name>
<evidence type="ECO:0000256" key="1">
    <source>
        <dbReference type="ARBA" id="ARBA00001947"/>
    </source>
</evidence>
<evidence type="ECO:0000256" key="3">
    <source>
        <dbReference type="ARBA" id="ARBA00022670"/>
    </source>
</evidence>
<evidence type="ECO:0000259" key="9">
    <source>
        <dbReference type="Pfam" id="PF00675"/>
    </source>
</evidence>
<evidence type="ECO:0008006" key="15">
    <source>
        <dbReference type="Google" id="ProtNLM"/>
    </source>
</evidence>
<proteinExistence type="inferred from homology"/>
<dbReference type="SUPFAM" id="SSF63411">
    <property type="entry name" value="LuxS/MPP-like metallohydrolase"/>
    <property type="match status" value="4"/>
</dbReference>
<evidence type="ECO:0000256" key="5">
    <source>
        <dbReference type="ARBA" id="ARBA00022801"/>
    </source>
</evidence>
<dbReference type="AlphaFoldDB" id="A0A0C9UYG8"/>
<dbReference type="Pfam" id="PF00675">
    <property type="entry name" value="Peptidase_M16"/>
    <property type="match status" value="1"/>
</dbReference>
<evidence type="ECO:0000256" key="7">
    <source>
        <dbReference type="ARBA" id="ARBA00023049"/>
    </source>
</evidence>
<evidence type="ECO:0000256" key="2">
    <source>
        <dbReference type="ARBA" id="ARBA00007261"/>
    </source>
</evidence>
<organism evidence="13 14">
    <name type="scientific">Sphaerobolus stellatus (strain SS14)</name>
    <dbReference type="NCBI Taxonomy" id="990650"/>
    <lineage>
        <taxon>Eukaryota</taxon>
        <taxon>Fungi</taxon>
        <taxon>Dikarya</taxon>
        <taxon>Basidiomycota</taxon>
        <taxon>Agaricomycotina</taxon>
        <taxon>Agaricomycetes</taxon>
        <taxon>Phallomycetidae</taxon>
        <taxon>Geastrales</taxon>
        <taxon>Sphaerobolaceae</taxon>
        <taxon>Sphaerobolus</taxon>
    </lineage>
</organism>
<dbReference type="FunFam" id="3.30.830.10:FF:000005">
    <property type="entry name" value="nardilysin isoform X1"/>
    <property type="match status" value="1"/>
</dbReference>
<dbReference type="GO" id="GO:0005739">
    <property type="term" value="C:mitochondrion"/>
    <property type="evidence" value="ECO:0007669"/>
    <property type="project" value="TreeGrafter"/>
</dbReference>
<feature type="domain" description="Peptidase M16 middle/third" evidence="11">
    <location>
        <begin position="396"/>
        <end position="680"/>
    </location>
</feature>